<organism evidence="1">
    <name type="scientific">marine metagenome</name>
    <dbReference type="NCBI Taxonomy" id="408172"/>
    <lineage>
        <taxon>unclassified sequences</taxon>
        <taxon>metagenomes</taxon>
        <taxon>ecological metagenomes</taxon>
    </lineage>
</organism>
<dbReference type="AlphaFoldDB" id="A0A382KMD4"/>
<dbReference type="EMBL" id="UINC01081621">
    <property type="protein sequence ID" value="SVC25658.1"/>
    <property type="molecule type" value="Genomic_DNA"/>
</dbReference>
<proteinExistence type="predicted"/>
<feature type="non-terminal residue" evidence="1">
    <location>
        <position position="184"/>
    </location>
</feature>
<reference evidence="1" key="1">
    <citation type="submission" date="2018-05" db="EMBL/GenBank/DDBJ databases">
        <authorList>
            <person name="Lanie J.A."/>
            <person name="Ng W.-L."/>
            <person name="Kazmierczak K.M."/>
            <person name="Andrzejewski T.M."/>
            <person name="Davidsen T.M."/>
            <person name="Wayne K.J."/>
            <person name="Tettelin H."/>
            <person name="Glass J.I."/>
            <person name="Rusch D."/>
            <person name="Podicherti R."/>
            <person name="Tsui H.-C.T."/>
            <person name="Winkler M.E."/>
        </authorList>
    </citation>
    <scope>NUCLEOTIDE SEQUENCE</scope>
</reference>
<sequence length="184" mass="20027">MEHIINTAIATAQLMAAINQSWPMEGSSHNSTCTAVIKRFIRAHGNSTFHARLMIWSTRSLGKVALTQSNMNQKNHTFIKNQRCDGRTGPSHPFKNNVAIMAETPNGAMNSASWNVPHFIPLYSVWNPATSSESASTMSNGDLFISAEAAIAKMKNPNGCNRMKGNLWASTISTSESDPDSIST</sequence>
<evidence type="ECO:0000313" key="1">
    <source>
        <dbReference type="EMBL" id="SVC25658.1"/>
    </source>
</evidence>
<protein>
    <submittedName>
        <fullName evidence="1">Uncharacterized protein</fullName>
    </submittedName>
</protein>
<accession>A0A382KMD4</accession>
<gene>
    <name evidence="1" type="ORF">METZ01_LOCUS278512</name>
</gene>
<name>A0A382KMD4_9ZZZZ</name>